<dbReference type="InParanoid" id="A0A078B3T3"/>
<dbReference type="OMA" id="KGKWFKT"/>
<dbReference type="EMBL" id="CCKQ01017282">
    <property type="protein sequence ID" value="CDW89144.1"/>
    <property type="molecule type" value="Genomic_DNA"/>
</dbReference>
<dbReference type="GO" id="GO:0006631">
    <property type="term" value="P:fatty acid metabolic process"/>
    <property type="evidence" value="ECO:0007669"/>
    <property type="project" value="TreeGrafter"/>
</dbReference>
<keyword evidence="5" id="KW-1185">Reference proteome</keyword>
<evidence type="ECO:0000256" key="1">
    <source>
        <dbReference type="ARBA" id="ARBA00006432"/>
    </source>
</evidence>
<dbReference type="PANTHER" id="PTHR43201:SF8">
    <property type="entry name" value="ACYL-COA SYNTHETASE FAMILY MEMBER 3"/>
    <property type="match status" value="1"/>
</dbReference>
<evidence type="ECO:0000313" key="5">
    <source>
        <dbReference type="Proteomes" id="UP000039865"/>
    </source>
</evidence>
<dbReference type="InterPro" id="IPR042099">
    <property type="entry name" value="ANL_N_sf"/>
</dbReference>
<dbReference type="PANTHER" id="PTHR43201">
    <property type="entry name" value="ACYL-COA SYNTHETASE"/>
    <property type="match status" value="1"/>
</dbReference>
<dbReference type="AlphaFoldDB" id="A0A078B3T3"/>
<dbReference type="Gene3D" id="3.30.300.30">
    <property type="match status" value="1"/>
</dbReference>
<keyword evidence="4" id="KW-0436">Ligase</keyword>
<organism evidence="4 5">
    <name type="scientific">Stylonychia lemnae</name>
    <name type="common">Ciliate</name>
    <dbReference type="NCBI Taxonomy" id="5949"/>
    <lineage>
        <taxon>Eukaryota</taxon>
        <taxon>Sar</taxon>
        <taxon>Alveolata</taxon>
        <taxon>Ciliophora</taxon>
        <taxon>Intramacronucleata</taxon>
        <taxon>Spirotrichea</taxon>
        <taxon>Stichotrichia</taxon>
        <taxon>Sporadotrichida</taxon>
        <taxon>Oxytrichidae</taxon>
        <taxon>Stylonychinae</taxon>
        <taxon>Stylonychia</taxon>
    </lineage>
</organism>
<evidence type="ECO:0000313" key="4">
    <source>
        <dbReference type="EMBL" id="CDW89144.1"/>
    </source>
</evidence>
<protein>
    <submittedName>
        <fullName evidence="4">Long-chain fatty acid--ligase</fullName>
    </submittedName>
</protein>
<dbReference type="InterPro" id="IPR045851">
    <property type="entry name" value="AMP-bd_C_sf"/>
</dbReference>
<evidence type="ECO:0000259" key="3">
    <source>
        <dbReference type="Pfam" id="PF13193"/>
    </source>
</evidence>
<proteinExistence type="inferred from homology"/>
<dbReference type="OrthoDB" id="2962993at2759"/>
<dbReference type="SUPFAM" id="SSF56801">
    <property type="entry name" value="Acetyl-CoA synthetase-like"/>
    <property type="match status" value="1"/>
</dbReference>
<dbReference type="GO" id="GO:0031956">
    <property type="term" value="F:medium-chain fatty acid-CoA ligase activity"/>
    <property type="evidence" value="ECO:0007669"/>
    <property type="project" value="TreeGrafter"/>
</dbReference>
<reference evidence="4 5" key="1">
    <citation type="submission" date="2014-06" db="EMBL/GenBank/DDBJ databases">
        <authorList>
            <person name="Swart Estienne"/>
        </authorList>
    </citation>
    <scope>NUCLEOTIDE SEQUENCE [LARGE SCALE GENOMIC DNA]</scope>
    <source>
        <strain evidence="4 5">130c</strain>
    </source>
</reference>
<gene>
    <name evidence="4" type="primary">Contig4311.g4614</name>
    <name evidence="4" type="ORF">STYLEM_18275</name>
</gene>
<sequence length="503" mass="57499">MAFLKKIKKFNQRVAIIDKNGKFTYEQLLNNSLNLSSQMQNIINQQQKQDQSLKKILFLTDPDINYASVQLATWGMKGVTVPMSIKMTPSEAEYYIQDSQADLIVTQPHYEDRFRTIQEFKNIPMIILNKLNLNESNLELPQTSDQDDNMILYTSGTTGKPKGVVHKFKSIKSQIEILSEAWGWSQDDKILNVLPLHHLHGILNVVNCALWNGAQLEMHDKFDTKAVWSALLRSRDDPLSLSLFMAVPTIYYNLIKYYDDHEGQINSLDQNELKQRLQRLRLMISGSASLPEPVMARWESISGHTLLERFGMTELGMALSNPLNGTRRSGYVGYPLPHIKAALKDLEKGNIIEEGINDKEGELLIQSPCMFDRYLNKEKETAESFTDDGWFKTGDCAISRLSQDIIKKSGYKISALEIENRLLQNSEVAEVAVFGIPDEKHGEEIACMLVPKSKTNYDSKILENYCEEHLSSYKIPRKWITVEEIPKNAMGKVNKKELKKVFQ</sequence>
<dbReference type="InterPro" id="IPR025110">
    <property type="entry name" value="AMP-bd_C"/>
</dbReference>
<dbReference type="Pfam" id="PF00501">
    <property type="entry name" value="AMP-binding"/>
    <property type="match status" value="1"/>
</dbReference>
<dbReference type="Proteomes" id="UP000039865">
    <property type="component" value="Unassembled WGS sequence"/>
</dbReference>
<accession>A0A078B3T3</accession>
<feature type="domain" description="AMP-binding enzyme C-terminal" evidence="3">
    <location>
        <begin position="417"/>
        <end position="492"/>
    </location>
</feature>
<evidence type="ECO:0000259" key="2">
    <source>
        <dbReference type="Pfam" id="PF00501"/>
    </source>
</evidence>
<dbReference type="Pfam" id="PF13193">
    <property type="entry name" value="AMP-binding_C"/>
    <property type="match status" value="1"/>
</dbReference>
<dbReference type="PROSITE" id="PS00455">
    <property type="entry name" value="AMP_BINDING"/>
    <property type="match status" value="1"/>
</dbReference>
<name>A0A078B3T3_STYLE</name>
<dbReference type="InterPro" id="IPR020845">
    <property type="entry name" value="AMP-binding_CS"/>
</dbReference>
<feature type="domain" description="AMP-dependent synthetase/ligase" evidence="2">
    <location>
        <begin position="6"/>
        <end position="375"/>
    </location>
</feature>
<dbReference type="CDD" id="cd05941">
    <property type="entry name" value="MCS"/>
    <property type="match status" value="1"/>
</dbReference>
<dbReference type="Gene3D" id="3.40.50.12780">
    <property type="entry name" value="N-terminal domain of ligase-like"/>
    <property type="match status" value="1"/>
</dbReference>
<dbReference type="InterPro" id="IPR000873">
    <property type="entry name" value="AMP-dep_synth/lig_dom"/>
</dbReference>
<comment type="similarity">
    <text evidence="1">Belongs to the ATP-dependent AMP-binding enzyme family.</text>
</comment>